<dbReference type="AlphaFoldDB" id="A0A4U6UW51"/>
<evidence type="ECO:0000259" key="1">
    <source>
        <dbReference type="Pfam" id="PF24758"/>
    </source>
</evidence>
<feature type="domain" description="F-box/LRR-repeat protein 15/At3g58940/PEG3-like LRR" evidence="1">
    <location>
        <begin position="2"/>
        <end position="92"/>
    </location>
</feature>
<keyword evidence="3" id="KW-1185">Reference proteome</keyword>
<sequence>MIERLLQLENSRLDIVMVLSAPKLETLGCISDSSESDKLVFGTTIIEELDVVSFAMVGCCSIKILAISICNLSLDMVISYMRYFPCMEKLYIQVTINHLLSCLLTII</sequence>
<organism evidence="2 3">
    <name type="scientific">Setaria viridis</name>
    <name type="common">Green bristlegrass</name>
    <name type="synonym">Setaria italica subsp. viridis</name>
    <dbReference type="NCBI Taxonomy" id="4556"/>
    <lineage>
        <taxon>Eukaryota</taxon>
        <taxon>Viridiplantae</taxon>
        <taxon>Streptophyta</taxon>
        <taxon>Embryophyta</taxon>
        <taxon>Tracheophyta</taxon>
        <taxon>Spermatophyta</taxon>
        <taxon>Magnoliopsida</taxon>
        <taxon>Liliopsida</taxon>
        <taxon>Poales</taxon>
        <taxon>Poaceae</taxon>
        <taxon>PACMAD clade</taxon>
        <taxon>Panicoideae</taxon>
        <taxon>Panicodae</taxon>
        <taxon>Paniceae</taxon>
        <taxon>Cenchrinae</taxon>
        <taxon>Setaria</taxon>
    </lineage>
</organism>
<gene>
    <name evidence="2" type="ORF">SEVIR_4G113101v2</name>
</gene>
<reference evidence="2" key="1">
    <citation type="submission" date="2019-03" db="EMBL/GenBank/DDBJ databases">
        <title>WGS assembly of Setaria viridis.</title>
        <authorList>
            <person name="Huang P."/>
            <person name="Jenkins J."/>
            <person name="Grimwood J."/>
            <person name="Barry K."/>
            <person name="Healey A."/>
            <person name="Mamidi S."/>
            <person name="Sreedasyam A."/>
            <person name="Shu S."/>
            <person name="Feldman M."/>
            <person name="Wu J."/>
            <person name="Yu Y."/>
            <person name="Chen C."/>
            <person name="Johnson J."/>
            <person name="Rokhsar D."/>
            <person name="Baxter I."/>
            <person name="Schmutz J."/>
            <person name="Brutnell T."/>
            <person name="Kellogg E."/>
        </authorList>
    </citation>
    <scope>NUCLEOTIDE SEQUENCE [LARGE SCALE GENOMIC DNA]</scope>
</reference>
<accession>A0A4U6UW51</accession>
<dbReference type="Pfam" id="PF24758">
    <property type="entry name" value="LRR_At5g56370"/>
    <property type="match status" value="1"/>
</dbReference>
<evidence type="ECO:0000313" key="3">
    <source>
        <dbReference type="Proteomes" id="UP000298652"/>
    </source>
</evidence>
<dbReference type="Gramene" id="TKW20808">
    <property type="protein sequence ID" value="TKW20808"/>
    <property type="gene ID" value="SEVIR_4G113101v2"/>
</dbReference>
<name>A0A4U6UW51_SETVI</name>
<proteinExistence type="predicted"/>
<dbReference type="Proteomes" id="UP000298652">
    <property type="component" value="Chromosome 4"/>
</dbReference>
<dbReference type="EMBL" id="CM016555">
    <property type="protein sequence ID" value="TKW20808.1"/>
    <property type="molecule type" value="Genomic_DNA"/>
</dbReference>
<evidence type="ECO:0000313" key="2">
    <source>
        <dbReference type="EMBL" id="TKW20808.1"/>
    </source>
</evidence>
<dbReference type="InterPro" id="IPR055411">
    <property type="entry name" value="LRR_FXL15/At3g58940/PEG3-like"/>
</dbReference>
<protein>
    <recommendedName>
        <fullName evidence="1">F-box/LRR-repeat protein 15/At3g58940/PEG3-like LRR domain-containing protein</fullName>
    </recommendedName>
</protein>